<dbReference type="Proteomes" id="UP000190044">
    <property type="component" value="Unassembled WGS sequence"/>
</dbReference>
<dbReference type="InterPro" id="IPR038770">
    <property type="entry name" value="Na+/solute_symporter_sf"/>
</dbReference>
<dbReference type="PANTHER" id="PTHR46157">
    <property type="entry name" value="K(+) EFFLUX ANTIPORTER 3, CHLOROPLASTIC"/>
    <property type="match status" value="1"/>
</dbReference>
<feature type="transmembrane region" description="Helical" evidence="10">
    <location>
        <begin position="235"/>
        <end position="253"/>
    </location>
</feature>
<dbReference type="RefSeq" id="WP_079639355.1">
    <property type="nucleotide sequence ID" value="NZ_FUYP01000018.1"/>
</dbReference>
<evidence type="ECO:0000259" key="11">
    <source>
        <dbReference type="PROSITE" id="PS51201"/>
    </source>
</evidence>
<dbReference type="InterPro" id="IPR006153">
    <property type="entry name" value="Cation/H_exchanger_TM"/>
</dbReference>
<reference evidence="13" key="1">
    <citation type="submission" date="2017-02" db="EMBL/GenBank/DDBJ databases">
        <authorList>
            <person name="Varghese N."/>
            <person name="Submissions S."/>
        </authorList>
    </citation>
    <scope>NUCLEOTIDE SEQUENCE [LARGE SCALE GENOMIC DNA]</scope>
    <source>
        <strain evidence="13">R11H</strain>
    </source>
</reference>
<feature type="transmembrane region" description="Helical" evidence="10">
    <location>
        <begin position="23"/>
        <end position="42"/>
    </location>
</feature>
<organism evidence="12 13">
    <name type="scientific">Sphingopyxis flava</name>
    <dbReference type="NCBI Taxonomy" id="1507287"/>
    <lineage>
        <taxon>Bacteria</taxon>
        <taxon>Pseudomonadati</taxon>
        <taxon>Pseudomonadota</taxon>
        <taxon>Alphaproteobacteria</taxon>
        <taxon>Sphingomonadales</taxon>
        <taxon>Sphingomonadaceae</taxon>
        <taxon>Sphingopyxis</taxon>
    </lineage>
</organism>
<evidence type="ECO:0000256" key="4">
    <source>
        <dbReference type="ARBA" id="ARBA00022538"/>
    </source>
</evidence>
<evidence type="ECO:0000256" key="7">
    <source>
        <dbReference type="ARBA" id="ARBA00022989"/>
    </source>
</evidence>
<evidence type="ECO:0000256" key="5">
    <source>
        <dbReference type="ARBA" id="ARBA00022692"/>
    </source>
</evidence>
<accession>A0A1T5E2M0</accession>
<keyword evidence="7 10" id="KW-1133">Transmembrane helix</keyword>
<evidence type="ECO:0000256" key="8">
    <source>
        <dbReference type="ARBA" id="ARBA00023065"/>
    </source>
</evidence>
<feature type="transmembrane region" description="Helical" evidence="10">
    <location>
        <begin position="204"/>
        <end position="223"/>
    </location>
</feature>
<dbReference type="InterPro" id="IPR003148">
    <property type="entry name" value="RCK_N"/>
</dbReference>
<feature type="transmembrane region" description="Helical" evidence="10">
    <location>
        <begin position="369"/>
        <end position="397"/>
    </location>
</feature>
<evidence type="ECO:0000256" key="6">
    <source>
        <dbReference type="ARBA" id="ARBA00022958"/>
    </source>
</evidence>
<gene>
    <name evidence="12" type="ORF">SAMN06295937_101820</name>
</gene>
<feature type="transmembrane region" description="Helical" evidence="10">
    <location>
        <begin position="105"/>
        <end position="126"/>
    </location>
</feature>
<keyword evidence="4" id="KW-0633">Potassium transport</keyword>
<feature type="transmembrane region" description="Helical" evidence="10">
    <location>
        <begin position="289"/>
        <end position="310"/>
    </location>
</feature>
<evidence type="ECO:0000313" key="12">
    <source>
        <dbReference type="EMBL" id="SKB77923.1"/>
    </source>
</evidence>
<feature type="transmembrane region" description="Helical" evidence="10">
    <location>
        <begin position="345"/>
        <end position="363"/>
    </location>
</feature>
<keyword evidence="13" id="KW-1185">Reference proteome</keyword>
<feature type="transmembrane region" description="Helical" evidence="10">
    <location>
        <begin position="132"/>
        <end position="151"/>
    </location>
</feature>
<evidence type="ECO:0000256" key="3">
    <source>
        <dbReference type="ARBA" id="ARBA00022449"/>
    </source>
</evidence>
<keyword evidence="2" id="KW-0813">Transport</keyword>
<dbReference type="Gene3D" id="3.40.50.720">
    <property type="entry name" value="NAD(P)-binding Rossmann-like Domain"/>
    <property type="match status" value="1"/>
</dbReference>
<name>A0A1T5E2M0_9SPHN</name>
<feature type="transmembrane region" description="Helical" evidence="10">
    <location>
        <begin position="49"/>
        <end position="69"/>
    </location>
</feature>
<dbReference type="FunFam" id="3.40.50.720:FF:000036">
    <property type="entry name" value="Glutathione-regulated potassium-efflux system protein KefB"/>
    <property type="match status" value="1"/>
</dbReference>
<proteinExistence type="predicted"/>
<evidence type="ECO:0000256" key="2">
    <source>
        <dbReference type="ARBA" id="ARBA00022448"/>
    </source>
</evidence>
<evidence type="ECO:0000256" key="10">
    <source>
        <dbReference type="SAM" id="Phobius"/>
    </source>
</evidence>
<dbReference type="PANTHER" id="PTHR46157:SF8">
    <property type="entry name" value="GLUTATHIONE-REGULATED POTASSIUM-EFFLUX SYSTEM PROTEIN"/>
    <property type="match status" value="1"/>
</dbReference>
<protein>
    <submittedName>
        <fullName evidence="12">Kef-type potassium/proton antiporter, CPA2 family</fullName>
    </submittedName>
</protein>
<keyword evidence="8" id="KW-0406">Ion transport</keyword>
<feature type="domain" description="RCK N-terminal" evidence="11">
    <location>
        <begin position="420"/>
        <end position="540"/>
    </location>
</feature>
<dbReference type="EMBL" id="FUYP01000018">
    <property type="protein sequence ID" value="SKB77923.1"/>
    <property type="molecule type" value="Genomic_DNA"/>
</dbReference>
<keyword evidence="3" id="KW-0050">Antiport</keyword>
<dbReference type="GO" id="GO:1902600">
    <property type="term" value="P:proton transmembrane transport"/>
    <property type="evidence" value="ECO:0007669"/>
    <property type="project" value="InterPro"/>
</dbReference>
<dbReference type="AlphaFoldDB" id="A0A1T5E2M0"/>
<comment type="subcellular location">
    <subcellularLocation>
        <location evidence="1">Endomembrane system</location>
        <topology evidence="1">Multi-pass membrane protein</topology>
    </subcellularLocation>
</comment>
<dbReference type="Gene3D" id="1.20.1530.20">
    <property type="match status" value="1"/>
</dbReference>
<dbReference type="GO" id="GO:0015297">
    <property type="term" value="F:antiporter activity"/>
    <property type="evidence" value="ECO:0007669"/>
    <property type="project" value="UniProtKB-KW"/>
</dbReference>
<feature type="transmembrane region" description="Helical" evidence="10">
    <location>
        <begin position="171"/>
        <end position="192"/>
    </location>
</feature>
<feature type="transmembrane region" description="Helical" evidence="10">
    <location>
        <begin position="316"/>
        <end position="338"/>
    </location>
</feature>
<keyword evidence="9 10" id="KW-0472">Membrane</keyword>
<feature type="transmembrane region" description="Helical" evidence="10">
    <location>
        <begin position="75"/>
        <end position="93"/>
    </location>
</feature>
<dbReference type="Pfam" id="PF00999">
    <property type="entry name" value="Na_H_Exchanger"/>
    <property type="match status" value="1"/>
</dbReference>
<keyword evidence="5 10" id="KW-0812">Transmembrane</keyword>
<sequence>MMLTVLAVGPAVTERVAETPTDTLLFEGAILLGVATLFVMIFRRLGLGAVLGYLIAGALVGPHGLGLVGGGESKLAIAELGIAFLLFLVGLELHPRRLWQLRKAIFGLGLAQVVVTGLVLTGLILATQGFSWQAALVLGLPLALSSTAQVLPSLKSSGRINSPFGEKAFSILLFQDLAIVPMITIVAALSRAPADPSAPPGGVLALYTLGAIAGLVLAGRFLVNPLLRLVGRYGERELFVVVGLLVVLASAALMHSLHLSTALGAFIAGVMLADSPYRHEIEADVEPFRLILLGLFFLAIGMILDVNVVLADPLRVLGLAAGLVATKVAVLALLVRAFGKPWKTALGLALLLSQGGEFGFLLFTQAQQALLIAPAAASLFSAVVTLSMVSTPFLMLFARNLEFEPDRDEVGLAGPENAPRGSALVIGYGRFGQIVAQMLHAVDCSVTLIDKKPSQIELSGRYDTKVYYGDGLRLDLLRRAGADEARLIIYCIDDPSVDAGALRQVIEAFPQAKVLMRVFDRRQLMAIEGAGASGAVREVFESSIALGLMALEQLAVDPRQMEDVETALRQLDAARLAAQMDEGDLAAGSEHRFKPGGGRESASVLETLRQRRLAAKAAREEEAAHAAGPEAA</sequence>
<dbReference type="GO" id="GO:0012505">
    <property type="term" value="C:endomembrane system"/>
    <property type="evidence" value="ECO:0007669"/>
    <property type="project" value="UniProtKB-SubCell"/>
</dbReference>
<dbReference type="InterPro" id="IPR036291">
    <property type="entry name" value="NAD(P)-bd_dom_sf"/>
</dbReference>
<dbReference type="GO" id="GO:0005886">
    <property type="term" value="C:plasma membrane"/>
    <property type="evidence" value="ECO:0007669"/>
    <property type="project" value="TreeGrafter"/>
</dbReference>
<dbReference type="GO" id="GO:0006813">
    <property type="term" value="P:potassium ion transport"/>
    <property type="evidence" value="ECO:0007669"/>
    <property type="project" value="UniProtKB-KW"/>
</dbReference>
<dbReference type="SUPFAM" id="SSF51735">
    <property type="entry name" value="NAD(P)-binding Rossmann-fold domains"/>
    <property type="match status" value="1"/>
</dbReference>
<evidence type="ECO:0000256" key="9">
    <source>
        <dbReference type="ARBA" id="ARBA00023136"/>
    </source>
</evidence>
<evidence type="ECO:0000313" key="13">
    <source>
        <dbReference type="Proteomes" id="UP000190044"/>
    </source>
</evidence>
<evidence type="ECO:0000256" key="1">
    <source>
        <dbReference type="ARBA" id="ARBA00004127"/>
    </source>
</evidence>
<keyword evidence="6" id="KW-0630">Potassium</keyword>
<dbReference type="Pfam" id="PF02254">
    <property type="entry name" value="TrkA_N"/>
    <property type="match status" value="1"/>
</dbReference>
<dbReference type="PROSITE" id="PS51201">
    <property type="entry name" value="RCK_N"/>
    <property type="match status" value="1"/>
</dbReference>